<keyword evidence="3" id="KW-0131">Cell cycle</keyword>
<dbReference type="InterPro" id="IPR016167">
    <property type="entry name" value="FAD-bd_PCMH_sub1"/>
</dbReference>
<keyword evidence="3" id="KW-0963">Cytoplasm</keyword>
<dbReference type="SUPFAM" id="SSF56176">
    <property type="entry name" value="FAD-binding/transporter-associated domain-like"/>
    <property type="match status" value="1"/>
</dbReference>
<keyword evidence="3" id="KW-0274">FAD</keyword>
<evidence type="ECO:0000313" key="7">
    <source>
        <dbReference type="Proteomes" id="UP001321498"/>
    </source>
</evidence>
<dbReference type="Proteomes" id="UP001321498">
    <property type="component" value="Chromosome"/>
</dbReference>
<keyword evidence="2 3" id="KW-0560">Oxidoreductase</keyword>
<sequence length="183" mass="18687">MSSSSAEPEVREDVPLSTLTTLRVGGPARRVVRADSTGALIDAALATWADGDDWLVLGGGSNLLAGDDGFDGTVLLPAARGIEEQRDGDRVVLRVEAGEPWDDLVAVAVERGLTGIEALSGIPGSTGAAPIQNIGAYGQELSSSSSRSSSSTTSPASCRGGPRTSWGSATARRSSSRDCAASW</sequence>
<comment type="similarity">
    <text evidence="1 3">Belongs to the MurB family.</text>
</comment>
<dbReference type="PANTHER" id="PTHR21071:SF4">
    <property type="entry name" value="UDP-N-ACETYLENOLPYRUVOYLGLUCOSAMINE REDUCTASE"/>
    <property type="match status" value="1"/>
</dbReference>
<evidence type="ECO:0000256" key="4">
    <source>
        <dbReference type="SAM" id="MobiDB-lite"/>
    </source>
</evidence>
<keyword evidence="3" id="KW-0132">Cell division</keyword>
<evidence type="ECO:0000256" key="1">
    <source>
        <dbReference type="ARBA" id="ARBA00010485"/>
    </source>
</evidence>
<dbReference type="InterPro" id="IPR016166">
    <property type="entry name" value="FAD-bd_PCMH"/>
</dbReference>
<keyword evidence="3" id="KW-0573">Peptidoglycan synthesis</keyword>
<evidence type="ECO:0000256" key="2">
    <source>
        <dbReference type="ARBA" id="ARBA00023002"/>
    </source>
</evidence>
<comment type="cofactor">
    <cofactor evidence="3">
        <name>FAD</name>
        <dbReference type="ChEBI" id="CHEBI:57692"/>
    </cofactor>
</comment>
<comment type="function">
    <text evidence="3">Cell wall formation.</text>
</comment>
<name>A0ABM8GBM3_9MICO</name>
<reference evidence="7" key="1">
    <citation type="journal article" date="2019" name="Int. J. Syst. Evol. Microbiol.">
        <title>The Global Catalogue of Microorganisms (GCM) 10K type strain sequencing project: providing services to taxonomists for standard genome sequencing and annotation.</title>
        <authorList>
            <consortium name="The Broad Institute Genomics Platform"/>
            <consortium name="The Broad Institute Genome Sequencing Center for Infectious Disease"/>
            <person name="Wu L."/>
            <person name="Ma J."/>
        </authorList>
    </citation>
    <scope>NUCLEOTIDE SEQUENCE [LARGE SCALE GENOMIC DNA]</scope>
    <source>
        <strain evidence="7">NBRC 108725</strain>
    </source>
</reference>
<keyword evidence="3" id="KW-0133">Cell shape</keyword>
<dbReference type="PROSITE" id="PS51387">
    <property type="entry name" value="FAD_PCMH"/>
    <property type="match status" value="1"/>
</dbReference>
<comment type="catalytic activity">
    <reaction evidence="3">
        <text>UDP-N-acetyl-alpha-D-muramate + NADP(+) = UDP-N-acetyl-3-O-(1-carboxyvinyl)-alpha-D-glucosamine + NADPH + H(+)</text>
        <dbReference type="Rhea" id="RHEA:12248"/>
        <dbReference type="ChEBI" id="CHEBI:15378"/>
        <dbReference type="ChEBI" id="CHEBI:57783"/>
        <dbReference type="ChEBI" id="CHEBI:58349"/>
        <dbReference type="ChEBI" id="CHEBI:68483"/>
        <dbReference type="ChEBI" id="CHEBI:70757"/>
        <dbReference type="EC" id="1.3.1.98"/>
    </reaction>
</comment>
<dbReference type="HAMAP" id="MF_00037">
    <property type="entry name" value="MurB"/>
    <property type="match status" value="1"/>
</dbReference>
<proteinExistence type="inferred from homology"/>
<protein>
    <recommendedName>
        <fullName evidence="3">UDP-N-acetylenolpyruvoylglucosamine reductase</fullName>
        <ecNumber evidence="3">1.3.1.98</ecNumber>
    </recommendedName>
    <alternativeName>
        <fullName evidence="3">UDP-N-acetylmuramate dehydrogenase</fullName>
    </alternativeName>
</protein>
<dbReference type="InterPro" id="IPR006094">
    <property type="entry name" value="Oxid_FAD_bind_N"/>
</dbReference>
<keyword evidence="3" id="KW-0521">NADP</keyword>
<gene>
    <name evidence="3" type="primary">murB</name>
    <name evidence="6" type="ORF">GCM10025866_15460</name>
</gene>
<evidence type="ECO:0000256" key="3">
    <source>
        <dbReference type="HAMAP-Rule" id="MF_00037"/>
    </source>
</evidence>
<comment type="pathway">
    <text evidence="3">Cell wall biogenesis; peptidoglycan biosynthesis.</text>
</comment>
<keyword evidence="3" id="KW-0285">Flavoprotein</keyword>
<dbReference type="Pfam" id="PF01565">
    <property type="entry name" value="FAD_binding_4"/>
    <property type="match status" value="1"/>
</dbReference>
<feature type="compositionally biased region" description="Low complexity" evidence="4">
    <location>
        <begin position="163"/>
        <end position="183"/>
    </location>
</feature>
<accession>A0ABM8GBM3</accession>
<keyword evidence="3" id="KW-0961">Cell wall biogenesis/degradation</keyword>
<dbReference type="EC" id="1.3.1.98" evidence="3"/>
<feature type="domain" description="FAD-binding PCMH-type" evidence="5">
    <location>
        <begin position="24"/>
        <end position="183"/>
    </location>
</feature>
<keyword evidence="7" id="KW-1185">Reference proteome</keyword>
<feature type="region of interest" description="Disordered" evidence="4">
    <location>
        <begin position="140"/>
        <end position="183"/>
    </location>
</feature>
<dbReference type="InterPro" id="IPR016169">
    <property type="entry name" value="FAD-bd_PCMH_sub2"/>
</dbReference>
<feature type="compositionally biased region" description="Low complexity" evidence="4">
    <location>
        <begin position="142"/>
        <end position="154"/>
    </location>
</feature>
<comment type="subcellular location">
    <subcellularLocation>
        <location evidence="3">Cytoplasm</location>
    </subcellularLocation>
</comment>
<dbReference type="InterPro" id="IPR036318">
    <property type="entry name" value="FAD-bd_PCMH-like_sf"/>
</dbReference>
<dbReference type="InterPro" id="IPR003170">
    <property type="entry name" value="MurB"/>
</dbReference>
<evidence type="ECO:0000313" key="6">
    <source>
        <dbReference type="EMBL" id="BDZ45637.1"/>
    </source>
</evidence>
<dbReference type="PANTHER" id="PTHR21071">
    <property type="entry name" value="UDP-N-ACETYLENOLPYRUVOYLGLUCOSAMINE REDUCTASE"/>
    <property type="match status" value="1"/>
</dbReference>
<dbReference type="Gene3D" id="3.30.43.10">
    <property type="entry name" value="Uridine Diphospho-n-acetylenolpyruvylglucosamine Reductase, domain 2"/>
    <property type="match status" value="1"/>
</dbReference>
<comment type="caution">
    <text evidence="3">Lacks conserved residue(s) required for the propagation of feature annotation.</text>
</comment>
<evidence type="ECO:0000259" key="5">
    <source>
        <dbReference type="PROSITE" id="PS51387"/>
    </source>
</evidence>
<dbReference type="Gene3D" id="3.30.465.10">
    <property type="match status" value="1"/>
</dbReference>
<dbReference type="EMBL" id="AP027731">
    <property type="protein sequence ID" value="BDZ45637.1"/>
    <property type="molecule type" value="Genomic_DNA"/>
</dbReference>
<feature type="active site" evidence="3">
    <location>
        <position position="177"/>
    </location>
</feature>
<organism evidence="6 7">
    <name type="scientific">Naasia aerilata</name>
    <dbReference type="NCBI Taxonomy" id="1162966"/>
    <lineage>
        <taxon>Bacteria</taxon>
        <taxon>Bacillati</taxon>
        <taxon>Actinomycetota</taxon>
        <taxon>Actinomycetes</taxon>
        <taxon>Micrococcales</taxon>
        <taxon>Microbacteriaceae</taxon>
        <taxon>Naasia</taxon>
    </lineage>
</organism>